<evidence type="ECO:0000256" key="3">
    <source>
        <dbReference type="ARBA" id="ARBA00022490"/>
    </source>
</evidence>
<dbReference type="PANTHER" id="PTHR46696">
    <property type="entry name" value="P450, PUTATIVE (EUROFUNG)-RELATED"/>
    <property type="match status" value="1"/>
</dbReference>
<dbReference type="InterPro" id="IPR001128">
    <property type="entry name" value="Cyt_P450"/>
</dbReference>
<dbReference type="InterPro" id="IPR017972">
    <property type="entry name" value="Cyt_P450_CS"/>
</dbReference>
<evidence type="ECO:0000256" key="5">
    <source>
        <dbReference type="ARBA" id="ARBA00022723"/>
    </source>
</evidence>
<dbReference type="GO" id="GO:0016705">
    <property type="term" value="F:oxidoreductase activity, acting on paired donors, with incorporation or reduction of molecular oxygen"/>
    <property type="evidence" value="ECO:0007669"/>
    <property type="project" value="InterPro"/>
</dbReference>
<dbReference type="GO" id="GO:0004497">
    <property type="term" value="F:monooxygenase activity"/>
    <property type="evidence" value="ECO:0007669"/>
    <property type="project" value="UniProtKB-KW"/>
</dbReference>
<evidence type="ECO:0000256" key="7">
    <source>
        <dbReference type="ARBA" id="ARBA00023004"/>
    </source>
</evidence>
<dbReference type="InterPro" id="IPR002401">
    <property type="entry name" value="Cyt_P450_E_grp-I"/>
</dbReference>
<evidence type="ECO:0000256" key="4">
    <source>
        <dbReference type="ARBA" id="ARBA00022617"/>
    </source>
</evidence>
<evidence type="ECO:0000256" key="8">
    <source>
        <dbReference type="ARBA" id="ARBA00023033"/>
    </source>
</evidence>
<feature type="binding site" description="axial binding residue" evidence="9">
    <location>
        <position position="349"/>
    </location>
    <ligand>
        <name>heme</name>
        <dbReference type="ChEBI" id="CHEBI:30413"/>
    </ligand>
    <ligandPart>
        <name>Fe</name>
        <dbReference type="ChEBI" id="CHEBI:18248"/>
    </ligandPart>
</feature>
<dbReference type="FunFam" id="1.10.630.10:FF:000018">
    <property type="entry name" value="Cytochrome P450 monooxygenase"/>
    <property type="match status" value="1"/>
</dbReference>
<reference evidence="13 14" key="1">
    <citation type="submission" date="2016-10" db="EMBL/GenBank/DDBJ databases">
        <authorList>
            <person name="de Groot N.N."/>
        </authorList>
    </citation>
    <scope>NUCLEOTIDE SEQUENCE [LARGE SCALE GENOMIC DNA]</scope>
    <source>
        <strain evidence="13 14">CPCC 201259</strain>
    </source>
</reference>
<proteinExistence type="inferred from homology"/>
<evidence type="ECO:0000313" key="15">
    <source>
        <dbReference type="Proteomes" id="UP000270697"/>
    </source>
</evidence>
<evidence type="ECO:0000313" key="12">
    <source>
        <dbReference type="EMBL" id="RKT88289.1"/>
    </source>
</evidence>
<dbReference type="InterPro" id="IPR036396">
    <property type="entry name" value="Cyt_P450_sf"/>
</dbReference>
<keyword evidence="7 9" id="KW-0408">Iron</keyword>
<dbReference type="AlphaFoldDB" id="A0A1I4QUW6"/>
<name>A0A1I4QUW6_9PSEU</name>
<organism evidence="13 14">
    <name type="scientific">Saccharopolyspora antimicrobica</name>
    <dbReference type="NCBI Taxonomy" id="455193"/>
    <lineage>
        <taxon>Bacteria</taxon>
        <taxon>Bacillati</taxon>
        <taxon>Actinomycetota</taxon>
        <taxon>Actinomycetes</taxon>
        <taxon>Pseudonocardiales</taxon>
        <taxon>Pseudonocardiaceae</taxon>
        <taxon>Saccharopolyspora</taxon>
    </lineage>
</organism>
<keyword evidence="6 10" id="KW-0560">Oxidoreductase</keyword>
<dbReference type="PRINTS" id="PR00463">
    <property type="entry name" value="EP450I"/>
</dbReference>
<dbReference type="EMBL" id="FOUP01000001">
    <property type="protein sequence ID" value="SFM43801.1"/>
    <property type="molecule type" value="Genomic_DNA"/>
</dbReference>
<dbReference type="GO" id="GO:0020037">
    <property type="term" value="F:heme binding"/>
    <property type="evidence" value="ECO:0007669"/>
    <property type="project" value="InterPro"/>
</dbReference>
<keyword evidence="3" id="KW-0963">Cytoplasm</keyword>
<keyword evidence="8 10" id="KW-0503">Monooxygenase</keyword>
<feature type="compositionally biased region" description="Basic and acidic residues" evidence="11">
    <location>
        <begin position="64"/>
        <end position="79"/>
    </location>
</feature>
<evidence type="ECO:0000256" key="11">
    <source>
        <dbReference type="SAM" id="MobiDB-lite"/>
    </source>
</evidence>
<dbReference type="Proteomes" id="UP000199398">
    <property type="component" value="Unassembled WGS sequence"/>
</dbReference>
<dbReference type="RefSeq" id="WP_170210414.1">
    <property type="nucleotide sequence ID" value="NZ_FOUP01000001.1"/>
</dbReference>
<evidence type="ECO:0000313" key="13">
    <source>
        <dbReference type="EMBL" id="SFM43801.1"/>
    </source>
</evidence>
<dbReference type="Pfam" id="PF00067">
    <property type="entry name" value="p450"/>
    <property type="match status" value="1"/>
</dbReference>
<feature type="region of interest" description="Disordered" evidence="11">
    <location>
        <begin position="64"/>
        <end position="95"/>
    </location>
</feature>
<reference evidence="12 15" key="2">
    <citation type="submission" date="2018-10" db="EMBL/GenBank/DDBJ databases">
        <title>Sequencing the genomes of 1000 actinobacteria strains.</title>
        <authorList>
            <person name="Klenk H.-P."/>
        </authorList>
    </citation>
    <scope>NUCLEOTIDE SEQUENCE [LARGE SCALE GENOMIC DNA]</scope>
    <source>
        <strain evidence="12 15">DSM 45119</strain>
    </source>
</reference>
<dbReference type="GO" id="GO:0005737">
    <property type="term" value="C:cytoplasm"/>
    <property type="evidence" value="ECO:0007669"/>
    <property type="project" value="UniProtKB-SubCell"/>
</dbReference>
<dbReference type="SUPFAM" id="SSF48264">
    <property type="entry name" value="Cytochrome P450"/>
    <property type="match status" value="1"/>
</dbReference>
<evidence type="ECO:0000256" key="9">
    <source>
        <dbReference type="PIRSR" id="PIRSR602401-1"/>
    </source>
</evidence>
<evidence type="ECO:0000256" key="1">
    <source>
        <dbReference type="ARBA" id="ARBA00004496"/>
    </source>
</evidence>
<keyword evidence="5 9" id="KW-0479">Metal-binding</keyword>
<keyword evidence="4 9" id="KW-0349">Heme</keyword>
<dbReference type="STRING" id="455193.SAMN05421805_101271"/>
<protein>
    <submittedName>
        <fullName evidence="13">Nocardicin N-oxygenase</fullName>
    </submittedName>
</protein>
<dbReference type="GO" id="GO:0005506">
    <property type="term" value="F:iron ion binding"/>
    <property type="evidence" value="ECO:0007669"/>
    <property type="project" value="InterPro"/>
</dbReference>
<dbReference type="PANTHER" id="PTHR46696:SF1">
    <property type="entry name" value="CYTOCHROME P450 YJIB-RELATED"/>
    <property type="match status" value="1"/>
</dbReference>
<sequence>MLSSDQIPVWPFEGWDNRISPWVARLRDSDQPGYRVRTHNGDTVWLVTQAEVARACLADPRMSRRAAEADDAPRQEAVRFRPPGTPGNPTPVLDDPARRRVFRHALSPQAAAAQRQHAARAADRLVARVRRAGSPADLCAEIAVPLPFAMTVRAQLGDLPPRMRRDLHTWAETGLTGVGLTREEIETAWTKLHQGFTDWFADPAHLAGDHLMARLHRAAGEQLTPHQLAEIADMLWVAGYETTVGFLTNACLALLTHRGAWEELRAQPDLIPPTVDELLRYTPLATGGTPRLATEDAHIAGLHLTRGECAVVSYEAANHDPRAFPEPDRLDIHRQPREHLGFGHGPHRCVGHHLARMQIETALRALLHHLPTLRLATSADQLTWHRGKVIRTPHTLPVTW</sequence>
<evidence type="ECO:0000313" key="14">
    <source>
        <dbReference type="Proteomes" id="UP000199398"/>
    </source>
</evidence>
<comment type="similarity">
    <text evidence="2 10">Belongs to the cytochrome P450 family.</text>
</comment>
<evidence type="ECO:0000256" key="2">
    <source>
        <dbReference type="ARBA" id="ARBA00010617"/>
    </source>
</evidence>
<dbReference type="PRINTS" id="PR00385">
    <property type="entry name" value="P450"/>
</dbReference>
<gene>
    <name evidence="12" type="ORF">ATL45_6721</name>
    <name evidence="13" type="ORF">SAMN05421805_101271</name>
</gene>
<comment type="subcellular location">
    <subcellularLocation>
        <location evidence="1">Cytoplasm</location>
    </subcellularLocation>
</comment>
<comment type="cofactor">
    <cofactor evidence="9">
        <name>heme</name>
        <dbReference type="ChEBI" id="CHEBI:30413"/>
    </cofactor>
</comment>
<dbReference type="Proteomes" id="UP000270697">
    <property type="component" value="Unassembled WGS sequence"/>
</dbReference>
<accession>A0A1I4QUW6</accession>
<evidence type="ECO:0000256" key="6">
    <source>
        <dbReference type="ARBA" id="ARBA00023002"/>
    </source>
</evidence>
<evidence type="ECO:0000256" key="10">
    <source>
        <dbReference type="RuleBase" id="RU000461"/>
    </source>
</evidence>
<keyword evidence="15" id="KW-1185">Reference proteome</keyword>
<dbReference type="PROSITE" id="PS00086">
    <property type="entry name" value="CYTOCHROME_P450"/>
    <property type="match status" value="1"/>
</dbReference>
<dbReference type="Gene3D" id="1.10.630.10">
    <property type="entry name" value="Cytochrome P450"/>
    <property type="match status" value="1"/>
</dbReference>
<dbReference type="EMBL" id="RBXX01000002">
    <property type="protein sequence ID" value="RKT88289.1"/>
    <property type="molecule type" value="Genomic_DNA"/>
</dbReference>